<dbReference type="SMART" id="SM00065">
    <property type="entry name" value="GAF"/>
    <property type="match status" value="1"/>
</dbReference>
<comment type="catalytic activity">
    <reaction evidence="2">
        <text>2 GTP = 3',3'-c-di-GMP + 2 diphosphate</text>
        <dbReference type="Rhea" id="RHEA:24898"/>
        <dbReference type="ChEBI" id="CHEBI:33019"/>
        <dbReference type="ChEBI" id="CHEBI:37565"/>
        <dbReference type="ChEBI" id="CHEBI:58805"/>
        <dbReference type="EC" id="2.7.7.65"/>
    </reaction>
</comment>
<keyword evidence="4" id="KW-0472">Membrane</keyword>
<dbReference type="GeneID" id="31846920"/>
<dbReference type="EC" id="2.7.7.65" evidence="1"/>
<dbReference type="Pfam" id="PF00990">
    <property type="entry name" value="GGDEF"/>
    <property type="match status" value="1"/>
</dbReference>
<dbReference type="Gene3D" id="3.30.70.270">
    <property type="match status" value="1"/>
</dbReference>
<gene>
    <name evidence="6" type="ORF">PhaeoP63_02536</name>
</gene>
<evidence type="ECO:0000256" key="4">
    <source>
        <dbReference type="SAM" id="Phobius"/>
    </source>
</evidence>
<dbReference type="Proteomes" id="UP000217545">
    <property type="component" value="Chromosome"/>
</dbReference>
<dbReference type="RefSeq" id="WP_024097931.1">
    <property type="nucleotide sequence ID" value="NZ_CP010588.1"/>
</dbReference>
<dbReference type="NCBIfam" id="TIGR00254">
    <property type="entry name" value="GGDEF"/>
    <property type="match status" value="1"/>
</dbReference>
<dbReference type="CDD" id="cd01949">
    <property type="entry name" value="GGDEF"/>
    <property type="match status" value="1"/>
</dbReference>
<dbReference type="InterPro" id="IPR029787">
    <property type="entry name" value="Nucleotide_cyclase"/>
</dbReference>
<dbReference type="PANTHER" id="PTHR45138:SF9">
    <property type="entry name" value="DIGUANYLATE CYCLASE DGCM-RELATED"/>
    <property type="match status" value="1"/>
</dbReference>
<evidence type="ECO:0000313" key="6">
    <source>
        <dbReference type="EMBL" id="ATF06600.1"/>
    </source>
</evidence>
<evidence type="ECO:0000256" key="3">
    <source>
        <dbReference type="SAM" id="MobiDB-lite"/>
    </source>
</evidence>
<accession>A0AAC9ZAQ0</accession>
<dbReference type="FunFam" id="3.30.70.270:FF:000001">
    <property type="entry name" value="Diguanylate cyclase domain protein"/>
    <property type="match status" value="1"/>
</dbReference>
<dbReference type="InterPro" id="IPR050469">
    <property type="entry name" value="Diguanylate_Cyclase"/>
</dbReference>
<dbReference type="GO" id="GO:1902201">
    <property type="term" value="P:negative regulation of bacterial-type flagellum-dependent cell motility"/>
    <property type="evidence" value="ECO:0007669"/>
    <property type="project" value="TreeGrafter"/>
</dbReference>
<name>A0AAC9ZAQ0_9RHOB</name>
<keyword evidence="4" id="KW-1133">Transmembrane helix</keyword>
<protein>
    <recommendedName>
        <fullName evidence="1">diguanylate cyclase</fullName>
        <ecNumber evidence="1">2.7.7.65</ecNumber>
    </recommendedName>
</protein>
<sequence>MKSDLKTSVAEKIRSMSLLFVLFVAAAASVWAVFSVPAPIVDHMLEADVRKQAELWQRRIVLHMQEPGESFEEGVIQPHDAHMLSLFTEETDVYRYRLLTASGEIFWSSRSDEIGEFEANVFFTTHVAKGETYYMHETLPAYDVDGLTLQTGTYDSDVTREVAQVYVPLIHNGHFDGAIDFYTDITELRDTFINRVQLSLLVLTSIALLAMTIAVYVVFKTNRFRMNQLRQRNETEREILDEQLRLAREVQLLGELNEWLQSSRSLDELFDMVARFMTHILPTAEGSVYVYSNSRDVLDGCASWNGGTHRDHIHPEECWGLRRGRTYEFGSSEIDFVCEHAEPHDGRAYYCFPILAHGETVGLMHLRALSDATEEFTQSKKLAQMCAEQISMAIANVRMRDQLHDQSVRDPLTGLFNRRHMTETLRKSIGNSQKSGTPLSIIAVDVDHFKKFNDNHGHDAGDMVLRAVGSVLEQACDGDEVACRPGGEEFTLILPGASQEDVMTKAELLRQAVEAIVVRYGEKALPGISISLGVAHYPRHGTMPQDLLRASDEALYDAKAKGRNQVCVASSAEQAPRDPGAQKGPSTLHKPDGPIAAE</sequence>
<keyword evidence="4" id="KW-0812">Transmembrane</keyword>
<dbReference type="Gene3D" id="3.30.450.40">
    <property type="match status" value="1"/>
</dbReference>
<dbReference type="AlphaFoldDB" id="A0AAC9ZAQ0"/>
<dbReference type="InterPro" id="IPR043128">
    <property type="entry name" value="Rev_trsase/Diguanyl_cyclase"/>
</dbReference>
<proteinExistence type="predicted"/>
<evidence type="ECO:0000256" key="1">
    <source>
        <dbReference type="ARBA" id="ARBA00012528"/>
    </source>
</evidence>
<dbReference type="InterPro" id="IPR029016">
    <property type="entry name" value="GAF-like_dom_sf"/>
</dbReference>
<dbReference type="SMART" id="SM00267">
    <property type="entry name" value="GGDEF"/>
    <property type="match status" value="1"/>
</dbReference>
<dbReference type="PANTHER" id="PTHR45138">
    <property type="entry name" value="REGULATORY COMPONENTS OF SENSORY TRANSDUCTION SYSTEM"/>
    <property type="match status" value="1"/>
</dbReference>
<dbReference type="InterPro" id="IPR000160">
    <property type="entry name" value="GGDEF_dom"/>
</dbReference>
<dbReference type="InterPro" id="IPR003018">
    <property type="entry name" value="GAF"/>
</dbReference>
<feature type="transmembrane region" description="Helical" evidence="4">
    <location>
        <begin position="198"/>
        <end position="219"/>
    </location>
</feature>
<feature type="region of interest" description="Disordered" evidence="3">
    <location>
        <begin position="567"/>
        <end position="598"/>
    </location>
</feature>
<dbReference type="SUPFAM" id="SSF55073">
    <property type="entry name" value="Nucleotide cyclase"/>
    <property type="match status" value="1"/>
</dbReference>
<dbReference type="GO" id="GO:0052621">
    <property type="term" value="F:diguanylate cyclase activity"/>
    <property type="evidence" value="ECO:0007669"/>
    <property type="project" value="UniProtKB-EC"/>
</dbReference>
<dbReference type="GO" id="GO:0043709">
    <property type="term" value="P:cell adhesion involved in single-species biofilm formation"/>
    <property type="evidence" value="ECO:0007669"/>
    <property type="project" value="TreeGrafter"/>
</dbReference>
<dbReference type="PROSITE" id="PS50887">
    <property type="entry name" value="GGDEF"/>
    <property type="match status" value="1"/>
</dbReference>
<feature type="domain" description="GGDEF" evidence="5">
    <location>
        <begin position="437"/>
        <end position="571"/>
    </location>
</feature>
<dbReference type="GO" id="GO:0005886">
    <property type="term" value="C:plasma membrane"/>
    <property type="evidence" value="ECO:0007669"/>
    <property type="project" value="TreeGrafter"/>
</dbReference>
<dbReference type="EMBL" id="CP010784">
    <property type="protein sequence ID" value="ATF06600.1"/>
    <property type="molecule type" value="Genomic_DNA"/>
</dbReference>
<dbReference type="Pfam" id="PF01590">
    <property type="entry name" value="GAF"/>
    <property type="match status" value="1"/>
</dbReference>
<evidence type="ECO:0000259" key="5">
    <source>
        <dbReference type="PROSITE" id="PS50887"/>
    </source>
</evidence>
<reference evidence="6 7" key="1">
    <citation type="journal article" date="2017" name="Front. Microbiol.">
        <title>Phaeobacter piscinae sp. nov., a species of the Roseobacter group and potential aquaculture probiont.</title>
        <authorList>
            <person name="Sonnenschein E.C."/>
            <person name="Phippen C.B.W."/>
            <person name="Nielsen K.F."/>
            <person name="Mateiu R.V."/>
            <person name="Melchiorsen J."/>
            <person name="Gram L."/>
            <person name="Overmann J."/>
            <person name="Freese H.M."/>
        </authorList>
    </citation>
    <scope>NUCLEOTIDE SEQUENCE [LARGE SCALE GENOMIC DNA]</scope>
    <source>
        <strain evidence="6 7">P63</strain>
    </source>
</reference>
<dbReference type="SUPFAM" id="SSF55781">
    <property type="entry name" value="GAF domain-like"/>
    <property type="match status" value="1"/>
</dbReference>
<organism evidence="6 7">
    <name type="scientific">Phaeobacter gallaeciensis</name>
    <dbReference type="NCBI Taxonomy" id="60890"/>
    <lineage>
        <taxon>Bacteria</taxon>
        <taxon>Pseudomonadati</taxon>
        <taxon>Pseudomonadota</taxon>
        <taxon>Alphaproteobacteria</taxon>
        <taxon>Rhodobacterales</taxon>
        <taxon>Roseobacteraceae</taxon>
        <taxon>Phaeobacter</taxon>
    </lineage>
</organism>
<evidence type="ECO:0000256" key="2">
    <source>
        <dbReference type="ARBA" id="ARBA00034247"/>
    </source>
</evidence>
<evidence type="ECO:0000313" key="7">
    <source>
        <dbReference type="Proteomes" id="UP000217545"/>
    </source>
</evidence>